<name>A0ABR6ERF7_9ACTN</name>
<reference evidence="2" key="1">
    <citation type="journal article" date="2020" name="Syst. Appl. Microbiol.">
        <title>Streptomyces alkaliterrae sp. nov., isolated from an alkaline soil, and emended descriptions of Streptomyces alkaliphilus, Streptomyces calidiresistens and Streptomyces durbertensis.</title>
        <authorList>
            <person name="Swiecimska M."/>
            <person name="Golinska P."/>
            <person name="Nouioui I."/>
            <person name="Wypij M."/>
            <person name="Rai M."/>
            <person name="Sangal V."/>
            <person name="Goodfellow M."/>
        </authorList>
    </citation>
    <scope>NUCLEOTIDE SEQUENCE [LARGE SCALE GENOMIC DNA]</scope>
    <source>
        <strain evidence="2">DSM 104538</strain>
    </source>
</reference>
<evidence type="ECO:0000313" key="1">
    <source>
        <dbReference type="EMBL" id="MBB1247139.1"/>
    </source>
</evidence>
<dbReference type="RefSeq" id="WP_182858328.1">
    <property type="nucleotide sequence ID" value="NZ_WMLF01000793.1"/>
</dbReference>
<dbReference type="EMBL" id="WMLF01000793">
    <property type="protein sequence ID" value="MBB1247139.1"/>
    <property type="molecule type" value="Genomic_DNA"/>
</dbReference>
<keyword evidence="2" id="KW-1185">Reference proteome</keyword>
<organism evidence="1 2">
    <name type="scientific">Streptomyces durbertensis</name>
    <dbReference type="NCBI Taxonomy" id="2448886"/>
    <lineage>
        <taxon>Bacteria</taxon>
        <taxon>Bacillati</taxon>
        <taxon>Actinomycetota</taxon>
        <taxon>Actinomycetes</taxon>
        <taxon>Kitasatosporales</taxon>
        <taxon>Streptomycetaceae</taxon>
        <taxon>Streptomyces</taxon>
    </lineage>
</organism>
<dbReference type="Proteomes" id="UP000766698">
    <property type="component" value="Unassembled WGS sequence"/>
</dbReference>
<evidence type="ECO:0000313" key="2">
    <source>
        <dbReference type="Proteomes" id="UP000766698"/>
    </source>
</evidence>
<proteinExistence type="predicted"/>
<sequence>PLLDPWLRSDYRALLREVADAVEAYGMFVTTSGREEQLAVRDAAARAVAGHDRLRQRIAAAPRPGPDTVELVGPLLADARRLVRQVDA</sequence>
<gene>
    <name evidence="1" type="ORF">GL263_26855</name>
</gene>
<comment type="caution">
    <text evidence="1">The sequence shown here is derived from an EMBL/GenBank/DDBJ whole genome shotgun (WGS) entry which is preliminary data.</text>
</comment>
<protein>
    <submittedName>
        <fullName evidence="1">Uncharacterized protein</fullName>
    </submittedName>
</protein>
<accession>A0ABR6ERF7</accession>
<feature type="non-terminal residue" evidence="1">
    <location>
        <position position="1"/>
    </location>
</feature>